<dbReference type="Proteomes" id="UP000254387">
    <property type="component" value="Unassembled WGS sequence"/>
</dbReference>
<feature type="domain" description="HTH gntR-type" evidence="4">
    <location>
        <begin position="12"/>
        <end position="79"/>
    </location>
</feature>
<keyword evidence="3" id="KW-0804">Transcription</keyword>
<sequence length="133" mass="15117">MQKPKLGKIKLLSAKEQVAAVLRKAILSRDLVEGQEITLEGIARLVGVSSMPVREAFQILAADGLIQVRPNKGAVVLGINEQTIREHYEFAPYWKVKPWRKLLVQGPIFHASPRFTMPQRRRWQTIILLNIPT</sequence>
<keyword evidence="1" id="KW-0805">Transcription regulation</keyword>
<evidence type="ECO:0000256" key="3">
    <source>
        <dbReference type="ARBA" id="ARBA00023163"/>
    </source>
</evidence>
<evidence type="ECO:0000256" key="2">
    <source>
        <dbReference type="ARBA" id="ARBA00023125"/>
    </source>
</evidence>
<dbReference type="SMART" id="SM00345">
    <property type="entry name" value="HTH_GNTR"/>
    <property type="match status" value="1"/>
</dbReference>
<dbReference type="InterPro" id="IPR036388">
    <property type="entry name" value="WH-like_DNA-bd_sf"/>
</dbReference>
<accession>A0A378BLY2</accession>
<dbReference type="PANTHER" id="PTHR43537">
    <property type="entry name" value="TRANSCRIPTIONAL REGULATOR, GNTR FAMILY"/>
    <property type="match status" value="1"/>
</dbReference>
<organism evidence="5 6">
    <name type="scientific">Klebsiella pneumoniae</name>
    <dbReference type="NCBI Taxonomy" id="573"/>
    <lineage>
        <taxon>Bacteria</taxon>
        <taxon>Pseudomonadati</taxon>
        <taxon>Pseudomonadota</taxon>
        <taxon>Gammaproteobacteria</taxon>
        <taxon>Enterobacterales</taxon>
        <taxon>Enterobacteriaceae</taxon>
        <taxon>Klebsiella/Raoultella group</taxon>
        <taxon>Klebsiella</taxon>
        <taxon>Klebsiella pneumoniae complex</taxon>
    </lineage>
</organism>
<evidence type="ECO:0000313" key="6">
    <source>
        <dbReference type="Proteomes" id="UP000254387"/>
    </source>
</evidence>
<dbReference type="PANTHER" id="PTHR43537:SF45">
    <property type="entry name" value="GNTR FAMILY REGULATORY PROTEIN"/>
    <property type="match status" value="1"/>
</dbReference>
<dbReference type="EMBL" id="UGMN01000004">
    <property type="protein sequence ID" value="STV46378.1"/>
    <property type="molecule type" value="Genomic_DNA"/>
</dbReference>
<evidence type="ECO:0000259" key="4">
    <source>
        <dbReference type="PROSITE" id="PS50949"/>
    </source>
</evidence>
<dbReference type="SUPFAM" id="SSF46785">
    <property type="entry name" value="Winged helix' DNA-binding domain"/>
    <property type="match status" value="1"/>
</dbReference>
<gene>
    <name evidence="5" type="primary">ydfH_2</name>
    <name evidence="5" type="ORF">NCTC5053_04857</name>
</gene>
<dbReference type="GO" id="GO:0003700">
    <property type="term" value="F:DNA-binding transcription factor activity"/>
    <property type="evidence" value="ECO:0007669"/>
    <property type="project" value="InterPro"/>
</dbReference>
<dbReference type="Pfam" id="PF00392">
    <property type="entry name" value="GntR"/>
    <property type="match status" value="1"/>
</dbReference>
<name>A0A378BLY2_KLEPN</name>
<protein>
    <submittedName>
        <fullName evidence="5">GntR family transcriptional regulator with</fullName>
    </submittedName>
</protein>
<dbReference type="InterPro" id="IPR000524">
    <property type="entry name" value="Tscrpt_reg_HTH_GntR"/>
</dbReference>
<dbReference type="InterPro" id="IPR036390">
    <property type="entry name" value="WH_DNA-bd_sf"/>
</dbReference>
<dbReference type="Gene3D" id="1.10.10.10">
    <property type="entry name" value="Winged helix-like DNA-binding domain superfamily/Winged helix DNA-binding domain"/>
    <property type="match status" value="1"/>
</dbReference>
<dbReference type="PROSITE" id="PS50949">
    <property type="entry name" value="HTH_GNTR"/>
    <property type="match status" value="1"/>
</dbReference>
<evidence type="ECO:0000256" key="1">
    <source>
        <dbReference type="ARBA" id="ARBA00023015"/>
    </source>
</evidence>
<dbReference type="AlphaFoldDB" id="A0A378BLY2"/>
<keyword evidence="2" id="KW-0238">DNA-binding</keyword>
<proteinExistence type="predicted"/>
<dbReference type="GO" id="GO:0003677">
    <property type="term" value="F:DNA binding"/>
    <property type="evidence" value="ECO:0007669"/>
    <property type="project" value="UniProtKB-KW"/>
</dbReference>
<dbReference type="CDD" id="cd07377">
    <property type="entry name" value="WHTH_GntR"/>
    <property type="match status" value="1"/>
</dbReference>
<reference evidence="5 6" key="1">
    <citation type="submission" date="2018-06" db="EMBL/GenBank/DDBJ databases">
        <authorList>
            <consortium name="Pathogen Informatics"/>
            <person name="Doyle S."/>
        </authorList>
    </citation>
    <scope>NUCLEOTIDE SEQUENCE [LARGE SCALE GENOMIC DNA]</scope>
    <source>
        <strain evidence="5 6">NCTC5053</strain>
    </source>
</reference>
<evidence type="ECO:0000313" key="5">
    <source>
        <dbReference type="EMBL" id="STV46378.1"/>
    </source>
</evidence>